<reference evidence="1 2" key="1">
    <citation type="submission" date="2011-10" db="EMBL/GenBank/DDBJ databases">
        <title>Genome sequence of Gluconobacter morbifer G707, isolated from Drosophila gut.</title>
        <authorList>
            <person name="Lee W.-J."/>
            <person name="Kim E.-K."/>
        </authorList>
    </citation>
    <scope>NUCLEOTIDE SEQUENCE [LARGE SCALE GENOMIC DNA]</scope>
    <source>
        <strain evidence="1 2">G707</strain>
    </source>
</reference>
<evidence type="ECO:0000313" key="2">
    <source>
        <dbReference type="Proteomes" id="UP000004949"/>
    </source>
</evidence>
<keyword evidence="2" id="KW-1185">Reference proteome</keyword>
<proteinExistence type="predicted"/>
<organism evidence="1 2">
    <name type="scientific">Gluconobacter morbifer G707</name>
    <dbReference type="NCBI Taxonomy" id="1088869"/>
    <lineage>
        <taxon>Bacteria</taxon>
        <taxon>Pseudomonadati</taxon>
        <taxon>Pseudomonadota</taxon>
        <taxon>Alphaproteobacteria</taxon>
        <taxon>Acetobacterales</taxon>
        <taxon>Acetobacteraceae</taxon>
        <taxon>Gluconobacter</taxon>
    </lineage>
</organism>
<accession>G6XJT0</accession>
<comment type="caution">
    <text evidence="1">The sequence shown here is derived from an EMBL/GenBank/DDBJ whole genome shotgun (WGS) entry which is preliminary data.</text>
</comment>
<gene>
    <name evidence="1" type="ORF">GMO_16590</name>
</gene>
<dbReference type="EMBL" id="AGQV01000005">
    <property type="protein sequence ID" value="EHH67892.1"/>
    <property type="molecule type" value="Genomic_DNA"/>
</dbReference>
<dbReference type="STRING" id="1088869.GMO_16590"/>
<dbReference type="Proteomes" id="UP000004949">
    <property type="component" value="Unassembled WGS sequence"/>
</dbReference>
<name>G6XJT0_9PROT</name>
<dbReference type="AlphaFoldDB" id="G6XJT0"/>
<protein>
    <submittedName>
        <fullName evidence="1">Uncharacterized protein</fullName>
    </submittedName>
</protein>
<sequence>MPAGAKLAAWTAPPSGQSEPNGGLLFSNIYLENVIFPVNLIIH</sequence>
<evidence type="ECO:0000313" key="1">
    <source>
        <dbReference type="EMBL" id="EHH67892.1"/>
    </source>
</evidence>